<evidence type="ECO:0000313" key="2">
    <source>
        <dbReference type="Proteomes" id="UP001412239"/>
    </source>
</evidence>
<evidence type="ECO:0000313" key="1">
    <source>
        <dbReference type="EMBL" id="CUS11300.1"/>
    </source>
</evidence>
<reference evidence="1" key="1">
    <citation type="submission" date="2015-10" db="EMBL/GenBank/DDBJ databases">
        <authorList>
            <person name="Regsiter A."/>
            <person name="william w."/>
        </authorList>
    </citation>
    <scope>NUCLEOTIDE SEQUENCE</scope>
    <source>
        <strain evidence="1">Montdore</strain>
    </source>
</reference>
<accession>A0A292PXV2</accession>
<name>A0A292PXV2_9PEZI</name>
<sequence length="158" mass="17383">MPLVHEIISLPIAHIPHPRSLGLGNDAFSPLSLGYLYSNPHSTPYLNTGVQAKPRRPPQSTGDSRSIAQVNFITQQREGEQAFRTAGSYGVFASSIRLQFPSLALGNISGHPSNKFVQRYCLGANPEGKWSPRGLRISDRSLEHTYYPLSCRRAPGNL</sequence>
<dbReference type="EMBL" id="LN891025">
    <property type="protein sequence ID" value="CUS11300.1"/>
    <property type="molecule type" value="Genomic_DNA"/>
</dbReference>
<keyword evidence="2" id="KW-1185">Reference proteome</keyword>
<gene>
    <name evidence="1" type="ORF">GSTUAT00004577001</name>
</gene>
<organism evidence="1 2">
    <name type="scientific">Tuber aestivum</name>
    <name type="common">summer truffle</name>
    <dbReference type="NCBI Taxonomy" id="59557"/>
    <lineage>
        <taxon>Eukaryota</taxon>
        <taxon>Fungi</taxon>
        <taxon>Dikarya</taxon>
        <taxon>Ascomycota</taxon>
        <taxon>Pezizomycotina</taxon>
        <taxon>Pezizomycetes</taxon>
        <taxon>Pezizales</taxon>
        <taxon>Tuberaceae</taxon>
        <taxon>Tuber</taxon>
    </lineage>
</organism>
<dbReference type="AlphaFoldDB" id="A0A292PXV2"/>
<dbReference type="Proteomes" id="UP001412239">
    <property type="component" value="Unassembled WGS sequence"/>
</dbReference>
<protein>
    <submittedName>
        <fullName evidence="1">Uncharacterized protein</fullName>
    </submittedName>
</protein>
<proteinExistence type="predicted"/>